<dbReference type="SUPFAM" id="SSF56935">
    <property type="entry name" value="Porins"/>
    <property type="match status" value="1"/>
</dbReference>
<reference evidence="4" key="1">
    <citation type="journal article" date="2019" name="Int. J. Syst. Evol. Microbiol.">
        <title>The Global Catalogue of Microorganisms (GCM) 10K type strain sequencing project: providing services to taxonomists for standard genome sequencing and annotation.</title>
        <authorList>
            <consortium name="The Broad Institute Genomics Platform"/>
            <consortium name="The Broad Institute Genome Sequencing Center for Infectious Disease"/>
            <person name="Wu L."/>
            <person name="Ma J."/>
        </authorList>
    </citation>
    <scope>NUCLEOTIDE SEQUENCE [LARGE SCALE GENOMIC DNA]</scope>
    <source>
        <strain evidence="4">KCTC 52232</strain>
    </source>
</reference>
<accession>A0ABW5XP08</accession>
<feature type="chain" id="PRO_5047266793" evidence="1">
    <location>
        <begin position="21"/>
        <end position="935"/>
    </location>
</feature>
<evidence type="ECO:0000313" key="4">
    <source>
        <dbReference type="Proteomes" id="UP001597601"/>
    </source>
</evidence>
<dbReference type="Proteomes" id="UP001597601">
    <property type="component" value="Unassembled WGS sequence"/>
</dbReference>
<dbReference type="InterPro" id="IPR041700">
    <property type="entry name" value="OMP_b-brl_3"/>
</dbReference>
<keyword evidence="4" id="KW-1185">Reference proteome</keyword>
<evidence type="ECO:0000313" key="3">
    <source>
        <dbReference type="EMBL" id="MFD2864769.1"/>
    </source>
</evidence>
<dbReference type="InterPro" id="IPR013784">
    <property type="entry name" value="Carb-bd-like_fold"/>
</dbReference>
<gene>
    <name evidence="3" type="ORF">ACFSYC_08730</name>
</gene>
<feature type="signal peptide" evidence="1">
    <location>
        <begin position="1"/>
        <end position="20"/>
    </location>
</feature>
<dbReference type="Pfam" id="PF14905">
    <property type="entry name" value="OMP_b-brl_3"/>
    <property type="match status" value="1"/>
</dbReference>
<dbReference type="SUPFAM" id="SSF49452">
    <property type="entry name" value="Starch-binding domain-like"/>
    <property type="match status" value="1"/>
</dbReference>
<dbReference type="RefSeq" id="WP_377125846.1">
    <property type="nucleotide sequence ID" value="NZ_JBHUON010000008.1"/>
</dbReference>
<organism evidence="3 4">
    <name type="scientific">Mucilaginibacter antarcticus</name>
    <dbReference type="NCBI Taxonomy" id="1855725"/>
    <lineage>
        <taxon>Bacteria</taxon>
        <taxon>Pseudomonadati</taxon>
        <taxon>Bacteroidota</taxon>
        <taxon>Sphingobacteriia</taxon>
        <taxon>Sphingobacteriales</taxon>
        <taxon>Sphingobacteriaceae</taxon>
        <taxon>Mucilaginibacter</taxon>
    </lineage>
</organism>
<keyword evidence="1" id="KW-0732">Signal</keyword>
<feature type="domain" description="Outer membrane protein beta-barrel" evidence="2">
    <location>
        <begin position="463"/>
        <end position="801"/>
    </location>
</feature>
<comment type="caution">
    <text evidence="3">The sequence shown here is derived from an EMBL/GenBank/DDBJ whole genome shotgun (WGS) entry which is preliminary data.</text>
</comment>
<sequence length="935" mass="103685">MKPTIITLALLMLFAVNGYAQDSYSIKGLAVDTAEKKSLFNTSIMVISAKDSVLQKFTRAGADGSFAIKNLSHGKFIAVMSYPGYADYSEDITLDDKSPVHDFGKVGMTLKARLLQDVIVKARAIPIKIKGDTTEFNAKAYVIQPNDRVEDLIKQFPGIEVDKDGKITAQGKTIEKVLVDGEEFFGDDPTLVTKNLRADMVDKVQLYDKKSDQATFTGIDDGQKTKTLNIKLKEDKKTGYFGKVEAGTGTRDFYQGQGMFNSFTAKQKFSAYGIASNTGKIGLGWQDRQKYGESNVQVDDNGGINMFFSGDNSGLDSFNGSYDGRGIPKAYNGGLHYDTKWNGDKQSLNTNYKIGRLDVNGTSNNLTQNNLPGGQINTNENQSFKNSIFRHKLDLNYTIKLDTASTLKIFADGTFKNAKTSTDFSRIGRRGPAGNDTLLNASTRTINNDEQSRLFNASLAYTHKFQKKGRTISATFNTSINDEKSEGFLKSAATYYNTKTGAIDSLVRIDQLKSDAIKNNVFSSNIAYTEPLSKKLSLMLNYSINTNNGSADKRSFNNTGASYTVLDTAFSNFFTLNQLSNLVGLSLNFKGIKQSFNIGNRVSDVSFKQINEFTGNTFKRHFLNWNPNANYSYNFSQQRSLYASYWGNTQQPSIDQIQPVRVNTDPLNIFLGNQSLTPSFSNRFSISFYDYKVLSDQYINFSVSYNFTSNQIINSSETDAAGKSITRYVNLSDKTPNGYNFWGSYGRKIGFWDLSAGLNVNGNASNSYSYNNNVLNKGSNANYSVQLSLNKYVKDKFDFWVNAGPSYSISKSTLQMFGNSNGRGFSTSGGASVYLPFKFKLSGDVDYTYTAPTATFGSDLRRTIVNANISKSFFKANALKLMVSGNDLLNQNVGFNRNAYGNMITQNTYTTIQRYFMFTVTWDFNHMGGATAAAK</sequence>
<evidence type="ECO:0000259" key="2">
    <source>
        <dbReference type="Pfam" id="PF14905"/>
    </source>
</evidence>
<protein>
    <submittedName>
        <fullName evidence="3">Outer membrane beta-barrel family protein</fullName>
    </submittedName>
</protein>
<evidence type="ECO:0000256" key="1">
    <source>
        <dbReference type="SAM" id="SignalP"/>
    </source>
</evidence>
<name>A0ABW5XP08_9SPHI</name>
<dbReference type="EMBL" id="JBHUON010000008">
    <property type="protein sequence ID" value="MFD2864769.1"/>
    <property type="molecule type" value="Genomic_DNA"/>
</dbReference>
<proteinExistence type="predicted"/>